<organism evidence="4">
    <name type="scientific">marine sediment metagenome</name>
    <dbReference type="NCBI Taxonomy" id="412755"/>
    <lineage>
        <taxon>unclassified sequences</taxon>
        <taxon>metagenomes</taxon>
        <taxon>ecological metagenomes</taxon>
    </lineage>
</organism>
<proteinExistence type="predicted"/>
<sequence>MSVIRAAAERCRPRAPIPIPPVTPREPVQPQPVQPHSSGGGPRESDKPDTSAMHAPSPAAQASAELEKVIAELRQGIAELRKDIDTNKSQLAENVWKRSSLALPADAVKGSATPSRKGIDIPWGLLAAGAASATGVGIPVWAVMAYRGARAVRRIRKTQTAHSPPPLPPDVENTIVVDTPRAPEKHWINSEFINVESDHYQRAHERARQDIARRYPGSQEILEAELSLTRQWAAAMPSA</sequence>
<dbReference type="EMBL" id="LAZR01001171">
    <property type="protein sequence ID" value="KKN49372.1"/>
    <property type="molecule type" value="Genomic_DNA"/>
</dbReference>
<gene>
    <name evidence="4" type="ORF">LCGC14_0643480</name>
</gene>
<feature type="compositionally biased region" description="Pro residues" evidence="2">
    <location>
        <begin position="15"/>
        <end position="33"/>
    </location>
</feature>
<evidence type="ECO:0000256" key="1">
    <source>
        <dbReference type="SAM" id="Coils"/>
    </source>
</evidence>
<evidence type="ECO:0000256" key="2">
    <source>
        <dbReference type="SAM" id="MobiDB-lite"/>
    </source>
</evidence>
<dbReference type="AlphaFoldDB" id="A0A0F9RI12"/>
<feature type="transmembrane region" description="Helical" evidence="3">
    <location>
        <begin position="123"/>
        <end position="146"/>
    </location>
</feature>
<evidence type="ECO:0000313" key="4">
    <source>
        <dbReference type="EMBL" id="KKN49372.1"/>
    </source>
</evidence>
<protein>
    <submittedName>
        <fullName evidence="4">Uncharacterized protein</fullName>
    </submittedName>
</protein>
<keyword evidence="3" id="KW-0812">Transmembrane</keyword>
<evidence type="ECO:0000256" key="3">
    <source>
        <dbReference type="SAM" id="Phobius"/>
    </source>
</evidence>
<keyword evidence="3" id="KW-0472">Membrane</keyword>
<reference evidence="4" key="1">
    <citation type="journal article" date="2015" name="Nature">
        <title>Complex archaea that bridge the gap between prokaryotes and eukaryotes.</title>
        <authorList>
            <person name="Spang A."/>
            <person name="Saw J.H."/>
            <person name="Jorgensen S.L."/>
            <person name="Zaremba-Niedzwiedzka K."/>
            <person name="Martijn J."/>
            <person name="Lind A.E."/>
            <person name="van Eijk R."/>
            <person name="Schleper C."/>
            <person name="Guy L."/>
            <person name="Ettema T.J."/>
        </authorList>
    </citation>
    <scope>NUCLEOTIDE SEQUENCE</scope>
</reference>
<feature type="coiled-coil region" evidence="1">
    <location>
        <begin position="63"/>
        <end position="90"/>
    </location>
</feature>
<keyword evidence="1" id="KW-0175">Coiled coil</keyword>
<feature type="region of interest" description="Disordered" evidence="2">
    <location>
        <begin position="1"/>
        <end position="63"/>
    </location>
</feature>
<accession>A0A0F9RI12</accession>
<keyword evidence="3" id="KW-1133">Transmembrane helix</keyword>
<name>A0A0F9RI12_9ZZZZ</name>
<comment type="caution">
    <text evidence="4">The sequence shown here is derived from an EMBL/GenBank/DDBJ whole genome shotgun (WGS) entry which is preliminary data.</text>
</comment>